<evidence type="ECO:0000256" key="1">
    <source>
        <dbReference type="ARBA" id="ARBA00022729"/>
    </source>
</evidence>
<evidence type="ECO:0000259" key="3">
    <source>
        <dbReference type="Pfam" id="PF00149"/>
    </source>
</evidence>
<dbReference type="Gene3D" id="2.10.270.10">
    <property type="entry name" value="Cholin Binding"/>
    <property type="match status" value="1"/>
</dbReference>
<dbReference type="InterPro" id="IPR039331">
    <property type="entry name" value="PAPs-like"/>
</dbReference>
<feature type="non-terminal residue" evidence="4">
    <location>
        <position position="1"/>
    </location>
</feature>
<dbReference type="SUPFAM" id="SSF69360">
    <property type="entry name" value="Cell wall binding repeat"/>
    <property type="match status" value="1"/>
</dbReference>
<dbReference type="EMBL" id="AJWZ01007132">
    <property type="protein sequence ID" value="EKC57767.1"/>
    <property type="molecule type" value="Genomic_DNA"/>
</dbReference>
<evidence type="ECO:0000313" key="4">
    <source>
        <dbReference type="EMBL" id="EKC57767.1"/>
    </source>
</evidence>
<sequence length="341" mass="37763">HRPVRTAFTLPNISEKYGQVSGDAYGDNAVDSESTGDGDYYFTYNNTLYMVLNTSCLSIAEHKAFLEETIQANPDVTWKVVSFHKSIYSVASHVTESDIVTLRNGLSPILSQLGIDIVLQGHDHVYARSYIMGGESGMTADVQKNADGSALTEVTNPDGVQYITMNSASGSKFYKITEEAFEYTAVQNQEKVPNYSVANVTKDAFTVTTYRSTDDSVVDTITIKKSKNGWETVDGKDYWYEDGVKQGTEGRGKEIYDTESDAWYWLDSDANGAKAVSKDVYQESNGGKWVRYDENGKMIKGWNTNENGTYYFDLVTGAMAHGTVEINGKTCHFDEATGILK</sequence>
<dbReference type="InterPro" id="IPR018337">
    <property type="entry name" value="Cell_wall/Cho-bd_repeat"/>
</dbReference>
<keyword evidence="1" id="KW-0732">Signal</keyword>
<dbReference type="AlphaFoldDB" id="K1SAM6"/>
<dbReference type="Pfam" id="PF19127">
    <property type="entry name" value="Choline_bind_3"/>
    <property type="match status" value="1"/>
</dbReference>
<comment type="caution">
    <text evidence="4">The sequence shown here is derived from an EMBL/GenBank/DDBJ whole genome shotgun (WGS) entry which is preliminary data.</text>
</comment>
<dbReference type="PANTHER" id="PTHR22953">
    <property type="entry name" value="ACID PHOSPHATASE RELATED"/>
    <property type="match status" value="1"/>
</dbReference>
<dbReference type="InterPro" id="IPR029052">
    <property type="entry name" value="Metallo-depent_PP-like"/>
</dbReference>
<dbReference type="InterPro" id="IPR004843">
    <property type="entry name" value="Calcineurin-like_PHP"/>
</dbReference>
<reference evidence="4" key="1">
    <citation type="journal article" date="2013" name="Environ. Microbiol.">
        <title>Microbiota from the distal guts of lean and obese adolescents exhibit partial functional redundancy besides clear differences in community structure.</title>
        <authorList>
            <person name="Ferrer M."/>
            <person name="Ruiz A."/>
            <person name="Lanza F."/>
            <person name="Haange S.B."/>
            <person name="Oberbach A."/>
            <person name="Till H."/>
            <person name="Bargiela R."/>
            <person name="Campoy C."/>
            <person name="Segura M.T."/>
            <person name="Richter M."/>
            <person name="von Bergen M."/>
            <person name="Seifert J."/>
            <person name="Suarez A."/>
        </authorList>
    </citation>
    <scope>NUCLEOTIDE SEQUENCE</scope>
</reference>
<dbReference type="Pfam" id="PF00149">
    <property type="entry name" value="Metallophos"/>
    <property type="match status" value="1"/>
</dbReference>
<protein>
    <submittedName>
        <fullName evidence="4">Metallophosphoesterase</fullName>
    </submittedName>
</protein>
<feature type="domain" description="Calcineurin-like phosphoesterase" evidence="3">
    <location>
        <begin position="30"/>
        <end position="126"/>
    </location>
</feature>
<keyword evidence="2" id="KW-0677">Repeat</keyword>
<dbReference type="PANTHER" id="PTHR22953:SF153">
    <property type="entry name" value="PURPLE ACID PHOSPHATASE"/>
    <property type="match status" value="1"/>
</dbReference>
<organism evidence="4">
    <name type="scientific">human gut metagenome</name>
    <dbReference type="NCBI Taxonomy" id="408170"/>
    <lineage>
        <taxon>unclassified sequences</taxon>
        <taxon>metagenomes</taxon>
        <taxon>organismal metagenomes</taxon>
    </lineage>
</organism>
<proteinExistence type="predicted"/>
<name>K1SAM6_9ZZZZ</name>
<dbReference type="Gene3D" id="3.60.21.10">
    <property type="match status" value="1"/>
</dbReference>
<evidence type="ECO:0000256" key="2">
    <source>
        <dbReference type="ARBA" id="ARBA00022737"/>
    </source>
</evidence>
<accession>K1SAM6</accession>
<dbReference type="GO" id="GO:0003993">
    <property type="term" value="F:acid phosphatase activity"/>
    <property type="evidence" value="ECO:0007669"/>
    <property type="project" value="InterPro"/>
</dbReference>
<dbReference type="SUPFAM" id="SSF56300">
    <property type="entry name" value="Metallo-dependent phosphatases"/>
    <property type="match status" value="1"/>
</dbReference>
<gene>
    <name evidence="4" type="ORF">OBE_10352</name>
</gene>